<feature type="transmembrane region" description="Helical" evidence="10">
    <location>
        <begin position="65"/>
        <end position="85"/>
    </location>
</feature>
<feature type="domain" description="PTS EIIB type-1" evidence="11">
    <location>
        <begin position="442"/>
        <end position="520"/>
    </location>
</feature>
<accession>A0ABS6EVZ8</accession>
<feature type="transmembrane region" description="Helical" evidence="10">
    <location>
        <begin position="288"/>
        <end position="305"/>
    </location>
</feature>
<evidence type="ECO:0000256" key="7">
    <source>
        <dbReference type="ARBA" id="ARBA00022989"/>
    </source>
</evidence>
<evidence type="ECO:0000256" key="2">
    <source>
        <dbReference type="ARBA" id="ARBA00022448"/>
    </source>
</evidence>
<comment type="subcellular location">
    <subcellularLocation>
        <location evidence="1">Cell membrane</location>
        <topology evidence="1">Multi-pass membrane protein</topology>
    </subcellularLocation>
</comment>
<proteinExistence type="predicted"/>
<evidence type="ECO:0000259" key="12">
    <source>
        <dbReference type="PROSITE" id="PS51103"/>
    </source>
</evidence>
<evidence type="ECO:0000256" key="4">
    <source>
        <dbReference type="ARBA" id="ARBA00022597"/>
    </source>
</evidence>
<dbReference type="NCBIfam" id="TIGR00826">
    <property type="entry name" value="EIIB_glc"/>
    <property type="match status" value="1"/>
</dbReference>
<evidence type="ECO:0000256" key="1">
    <source>
        <dbReference type="ARBA" id="ARBA00004651"/>
    </source>
</evidence>
<evidence type="ECO:0000313" key="13">
    <source>
        <dbReference type="EMBL" id="MBU5590246.1"/>
    </source>
</evidence>
<keyword evidence="2" id="KW-0813">Transport</keyword>
<feature type="transmembrane region" description="Helical" evidence="10">
    <location>
        <begin position="20"/>
        <end position="39"/>
    </location>
</feature>
<comment type="caution">
    <text evidence="13">The sequence shown here is derived from an EMBL/GenBank/DDBJ whole genome shotgun (WGS) entry which is preliminary data.</text>
</comment>
<evidence type="ECO:0000256" key="10">
    <source>
        <dbReference type="SAM" id="Phobius"/>
    </source>
</evidence>
<dbReference type="InterPro" id="IPR001996">
    <property type="entry name" value="PTS_IIB_1"/>
</dbReference>
<reference evidence="13 14" key="1">
    <citation type="submission" date="2021-06" db="EMBL/GenBank/DDBJ databases">
        <authorList>
            <person name="Sun Q."/>
            <person name="Li D."/>
        </authorList>
    </citation>
    <scope>NUCLEOTIDE SEQUENCE [LARGE SCALE GENOMIC DNA]</scope>
    <source>
        <strain evidence="13 14">MSJ-4</strain>
    </source>
</reference>
<dbReference type="Pfam" id="PF02378">
    <property type="entry name" value="PTS_EIIC"/>
    <property type="match status" value="1"/>
</dbReference>
<sequence length="520" mass="57857">MSKKKKFNEEVQRFGRSLLLPIAVMAPVGMVLGIAGAFVQPYMIDKLPFLANKAVNTTLISLRDIANSIFNNIPLLFAMGVAYGMSKKEKGIAVFSSVISYIILNITVNVWLNVTGNLAPAAEMATKGQAMVLGIQTLRLDALGGIISGLIAAFTTDRFYKLELPIAFAFFSGKKSVPIISIGVTLIVGLIVPFFWQALTAALVSISRLLLHKVWGTFLFPFLNRIFIPFGLHHVWNSMIRFTPTGGSYVIDGQTFVGVMPALNHILFKLGPTSEAWSLMPDLTRYMGQLQMINTLFMVPAIGLAMYKSAYAKNRKYVKGIILTMVLTAVLGNVTEPIEFSFLFISPLLFLFHSVMLGVAGVSLYFLGTAVGYIRGTIFDFAIFGLMYQDTKWYNLLIVGIPIFIIYYFVFTWAIKKWNIATPGREDEDIQYNSLLQDKKYDEIASIVVEALGGKSNITNVDNCVTRLRIDLKDVQLVDKNRIKDSGTSGIFFPSKTHIHIVFGPHVEFIRNAVDEELQM</sequence>
<dbReference type="InterPro" id="IPR013013">
    <property type="entry name" value="PTS_EIIC_1"/>
</dbReference>
<organism evidence="13 14">
    <name type="scientific">Clostridium simiarum</name>
    <dbReference type="NCBI Taxonomy" id="2841506"/>
    <lineage>
        <taxon>Bacteria</taxon>
        <taxon>Bacillati</taxon>
        <taxon>Bacillota</taxon>
        <taxon>Clostridia</taxon>
        <taxon>Eubacteriales</taxon>
        <taxon>Clostridiaceae</taxon>
        <taxon>Clostridium</taxon>
    </lineage>
</organism>
<dbReference type="PROSITE" id="PS51103">
    <property type="entry name" value="PTS_EIIC_TYPE_1"/>
    <property type="match status" value="1"/>
</dbReference>
<keyword evidence="14" id="KW-1185">Reference proteome</keyword>
<evidence type="ECO:0000256" key="5">
    <source>
        <dbReference type="ARBA" id="ARBA00022683"/>
    </source>
</evidence>
<gene>
    <name evidence="13" type="ORF">KQI89_00550</name>
</gene>
<keyword evidence="3" id="KW-1003">Cell membrane</keyword>
<keyword evidence="4" id="KW-0762">Sugar transport</keyword>
<dbReference type="Pfam" id="PF00367">
    <property type="entry name" value="PTS_EIIB"/>
    <property type="match status" value="1"/>
</dbReference>
<feature type="active site" description="Phosphocysteine intermediate; for EIIB activity" evidence="9">
    <location>
        <position position="464"/>
    </location>
</feature>
<dbReference type="PANTHER" id="PTHR30009">
    <property type="entry name" value="CYTOCHROME C-TYPE SYNTHESIS PROTEIN AND PTS TRANSMEMBRANE COMPONENT"/>
    <property type="match status" value="1"/>
</dbReference>
<feature type="transmembrane region" description="Helical" evidence="10">
    <location>
        <begin position="176"/>
        <end position="196"/>
    </location>
</feature>
<evidence type="ECO:0000256" key="9">
    <source>
        <dbReference type="PROSITE-ProRule" id="PRU00421"/>
    </source>
</evidence>
<dbReference type="RefSeq" id="WP_216455490.1">
    <property type="nucleotide sequence ID" value="NZ_JAHLQL010000001.1"/>
</dbReference>
<evidence type="ECO:0000313" key="14">
    <source>
        <dbReference type="Proteomes" id="UP000736583"/>
    </source>
</evidence>
<dbReference type="PANTHER" id="PTHR30009:SF24">
    <property type="entry name" value="PTS SYSTEM, IIBC COMPONENT"/>
    <property type="match status" value="1"/>
</dbReference>
<feature type="transmembrane region" description="Helical" evidence="10">
    <location>
        <begin position="393"/>
        <end position="415"/>
    </location>
</feature>
<feature type="transmembrane region" description="Helical" evidence="10">
    <location>
        <begin position="132"/>
        <end position="155"/>
    </location>
</feature>
<keyword evidence="6 10" id="KW-0812">Transmembrane</keyword>
<name>A0ABS6EVZ8_9CLOT</name>
<feature type="transmembrane region" description="Helical" evidence="10">
    <location>
        <begin position="317"/>
        <end position="334"/>
    </location>
</feature>
<feature type="domain" description="PTS EIIC type-1" evidence="12">
    <location>
        <begin position="5"/>
        <end position="427"/>
    </location>
</feature>
<feature type="transmembrane region" description="Helical" evidence="10">
    <location>
        <begin position="216"/>
        <end position="236"/>
    </location>
</feature>
<evidence type="ECO:0000256" key="6">
    <source>
        <dbReference type="ARBA" id="ARBA00022692"/>
    </source>
</evidence>
<keyword evidence="5" id="KW-0598">Phosphotransferase system</keyword>
<dbReference type="Proteomes" id="UP000736583">
    <property type="component" value="Unassembled WGS sequence"/>
</dbReference>
<dbReference type="InterPro" id="IPR018113">
    <property type="entry name" value="PTrfase_EIIB_Cys"/>
</dbReference>
<keyword evidence="7 10" id="KW-1133">Transmembrane helix</keyword>
<evidence type="ECO:0000256" key="3">
    <source>
        <dbReference type="ARBA" id="ARBA00022475"/>
    </source>
</evidence>
<dbReference type="InterPro" id="IPR050429">
    <property type="entry name" value="PTS_Glucose_EIICBA"/>
</dbReference>
<protein>
    <submittedName>
        <fullName evidence="13">PTS transporter subunit EIIC</fullName>
    </submittedName>
</protein>
<keyword evidence="8 10" id="KW-0472">Membrane</keyword>
<dbReference type="CDD" id="cd00212">
    <property type="entry name" value="PTS_IIB_glc"/>
    <property type="match status" value="1"/>
</dbReference>
<feature type="transmembrane region" description="Helical" evidence="10">
    <location>
        <begin position="248"/>
        <end position="268"/>
    </location>
</feature>
<evidence type="ECO:0000259" key="11">
    <source>
        <dbReference type="PROSITE" id="PS51098"/>
    </source>
</evidence>
<dbReference type="PROSITE" id="PS51098">
    <property type="entry name" value="PTS_EIIB_TYPE_1"/>
    <property type="match status" value="1"/>
</dbReference>
<feature type="transmembrane region" description="Helical" evidence="10">
    <location>
        <begin position="92"/>
        <end position="112"/>
    </location>
</feature>
<dbReference type="InterPro" id="IPR003352">
    <property type="entry name" value="PTS_EIIC"/>
</dbReference>
<dbReference type="EMBL" id="JAHLQL010000001">
    <property type="protein sequence ID" value="MBU5590246.1"/>
    <property type="molecule type" value="Genomic_DNA"/>
</dbReference>
<dbReference type="PROSITE" id="PS01035">
    <property type="entry name" value="PTS_EIIB_TYPE_1_CYS"/>
    <property type="match status" value="1"/>
</dbReference>
<evidence type="ECO:0000256" key="8">
    <source>
        <dbReference type="ARBA" id="ARBA00023136"/>
    </source>
</evidence>